<name>A0AB36K1E3_9GAMM</name>
<evidence type="ECO:0000313" key="1">
    <source>
        <dbReference type="EMBL" id="OOE41628.1"/>
    </source>
</evidence>
<dbReference type="AlphaFoldDB" id="A0AB36K1E3"/>
<dbReference type="RefSeq" id="WP_077658678.1">
    <property type="nucleotide sequence ID" value="NZ_CP040021.1"/>
</dbReference>
<sequence>MSDGPHDNQIDVFVSRVFEKQMNKLSEAQCEVVEDEIDRIIEDPTLGTQKKGDLSYLWVHKFKLDRQEVLLGYAWVENKLELYLLNISSHENFYATMKKRRKADLKIIGAPPNRL</sequence>
<reference evidence="1 2" key="1">
    <citation type="journal article" date="2017" name="Genome Announc.">
        <title>Draft Genome Sequences of Salinivibrio proteolyticus, Salinivibrio sharmensis, Salinivibrio siamensis, Salinivibrio costicola subsp. alcaliphilus, Salinivibrio costicola subsp. vallismortis, and 29 New Isolates Belonging to the Genus Salinivibrio.</title>
        <authorList>
            <person name="Lopez-Hermoso C."/>
            <person name="de la Haba R.R."/>
            <person name="Sanchez-Porro C."/>
            <person name="Bayliss S.C."/>
            <person name="Feil E.J."/>
            <person name="Ventosa A."/>
        </authorList>
    </citation>
    <scope>NUCLEOTIDE SEQUENCE [LARGE SCALE GENOMIC DNA]</scope>
    <source>
        <strain evidence="1 2">AL184</strain>
    </source>
</reference>
<protein>
    <submittedName>
        <fullName evidence="1">Addiction module toxin RelE</fullName>
    </submittedName>
</protein>
<dbReference type="EMBL" id="MUEK01000001">
    <property type="protein sequence ID" value="OOE41628.1"/>
    <property type="molecule type" value="Genomic_DNA"/>
</dbReference>
<organism evidence="1 2">
    <name type="scientific">Salinivibrio kushneri</name>
    <dbReference type="NCBI Taxonomy" id="1908198"/>
    <lineage>
        <taxon>Bacteria</taxon>
        <taxon>Pseudomonadati</taxon>
        <taxon>Pseudomonadota</taxon>
        <taxon>Gammaproteobacteria</taxon>
        <taxon>Vibrionales</taxon>
        <taxon>Vibrionaceae</taxon>
        <taxon>Salinivibrio</taxon>
    </lineage>
</organism>
<gene>
    <name evidence="1" type="ORF">BZG00_01255</name>
</gene>
<dbReference type="Proteomes" id="UP000189021">
    <property type="component" value="Unassembled WGS sequence"/>
</dbReference>
<evidence type="ECO:0000313" key="2">
    <source>
        <dbReference type="Proteomes" id="UP000189021"/>
    </source>
</evidence>
<accession>A0AB36K1E3</accession>
<comment type="caution">
    <text evidence="1">The sequence shown here is derived from an EMBL/GenBank/DDBJ whole genome shotgun (WGS) entry which is preliminary data.</text>
</comment>
<dbReference type="Gene3D" id="3.30.2310.20">
    <property type="entry name" value="RelE-like"/>
    <property type="match status" value="1"/>
</dbReference>
<proteinExistence type="predicted"/>
<dbReference type="Pfam" id="PF15781">
    <property type="entry name" value="ParE-like_toxin"/>
    <property type="match status" value="1"/>
</dbReference>
<dbReference type="InterPro" id="IPR031552">
    <property type="entry name" value="ParE-like_toxin"/>
</dbReference>
<keyword evidence="2" id="KW-1185">Reference proteome</keyword>
<dbReference type="InterPro" id="IPR035093">
    <property type="entry name" value="RelE/ParE_toxin_dom_sf"/>
</dbReference>